<reference evidence="1" key="1">
    <citation type="journal article" date="2014" name="Genome Announc.">
        <title>Draft Genome Sequences of Marine Flavobacterium Nonlabens Strains NR17, NR24, NR27, NR32, NR33, and Ara13.</title>
        <authorList>
            <person name="Nakanishi M."/>
            <person name="Meirelles P."/>
            <person name="Suzuki R."/>
            <person name="Takatani N."/>
            <person name="Mino S."/>
            <person name="Suda W."/>
            <person name="Oshima K."/>
            <person name="Hattori M."/>
            <person name="Ohkuma M."/>
            <person name="Hosokawa M."/>
            <person name="Miyashita K."/>
            <person name="Thompson F.L."/>
            <person name="Niwa A."/>
            <person name="Sawabe T."/>
            <person name="Sawabe T."/>
        </authorList>
    </citation>
    <scope>NUCLEOTIDE SEQUENCE [LARGE SCALE GENOMIC DNA]</scope>
    <source>
        <strain evidence="1">JCM 19294</strain>
    </source>
</reference>
<evidence type="ECO:0000313" key="1">
    <source>
        <dbReference type="EMBL" id="GAK95394.1"/>
    </source>
</evidence>
<dbReference type="eggNOG" id="ENOG502Z7QJ">
    <property type="taxonomic scope" value="Bacteria"/>
</dbReference>
<keyword evidence="2" id="KW-1185">Reference proteome</keyword>
<protein>
    <recommendedName>
        <fullName evidence="3">DUF5103 domain-containing protein</fullName>
    </recommendedName>
</protein>
<name>A0A090PX07_9FLAO</name>
<evidence type="ECO:0000313" key="2">
    <source>
        <dbReference type="Proteomes" id="UP000029221"/>
    </source>
</evidence>
<evidence type="ECO:0008006" key="3">
    <source>
        <dbReference type="Google" id="ProtNLM"/>
    </source>
</evidence>
<dbReference type="Proteomes" id="UP000029221">
    <property type="component" value="Unassembled WGS sequence"/>
</dbReference>
<dbReference type="EMBL" id="BBML01000001">
    <property type="protein sequence ID" value="GAK95394.1"/>
    <property type="molecule type" value="Genomic_DNA"/>
</dbReference>
<comment type="caution">
    <text evidence="1">The sequence shown here is derived from an EMBL/GenBank/DDBJ whole genome shotgun (WGS) entry which is preliminary data.</text>
</comment>
<organism evidence="1 2">
    <name type="scientific">Nonlabens tegetincola</name>
    <dbReference type="NCBI Taxonomy" id="323273"/>
    <lineage>
        <taxon>Bacteria</taxon>
        <taxon>Pseudomonadati</taxon>
        <taxon>Bacteroidota</taxon>
        <taxon>Flavobacteriia</taxon>
        <taxon>Flavobacteriales</taxon>
        <taxon>Flavobacteriaceae</taxon>
        <taxon>Nonlabens</taxon>
    </lineage>
</organism>
<accession>A0A090PX07</accession>
<dbReference type="AlphaFoldDB" id="A0A090PX07"/>
<gene>
    <name evidence="1" type="ORF">JCM19294_2176</name>
</gene>
<sequence>MGNYNGFQVSDENMMIPSENGSSYSTTLTLKQGFYNYKYAVVHPDGRIDYGFVAGNNWQTENEYTVLAYFREIGGRYDRLIGKGSANSRNITN</sequence>
<proteinExistence type="predicted"/>